<dbReference type="NCBIfam" id="TIGR01892">
    <property type="entry name" value="AcOrn-deacetyl"/>
    <property type="match status" value="1"/>
</dbReference>
<dbReference type="STRING" id="889378.Spiaf_2053"/>
<dbReference type="EMBL" id="CP003282">
    <property type="protein sequence ID" value="AFG38101.1"/>
    <property type="molecule type" value="Genomic_DNA"/>
</dbReference>
<dbReference type="PROSITE" id="PS00758">
    <property type="entry name" value="ARGE_DAPE_CPG2_1"/>
    <property type="match status" value="1"/>
</dbReference>
<dbReference type="InterPro" id="IPR050072">
    <property type="entry name" value="Peptidase_M20A"/>
</dbReference>
<dbReference type="GO" id="GO:0008777">
    <property type="term" value="F:acetylornithine deacetylase activity"/>
    <property type="evidence" value="ECO:0007669"/>
    <property type="project" value="TreeGrafter"/>
</dbReference>
<dbReference type="SUPFAM" id="SSF53187">
    <property type="entry name" value="Zn-dependent exopeptidases"/>
    <property type="match status" value="1"/>
</dbReference>
<dbReference type="InterPro" id="IPR011650">
    <property type="entry name" value="Peptidase_M20_dimer"/>
</dbReference>
<keyword evidence="7" id="KW-0378">Hydrolase</keyword>
<evidence type="ECO:0000313" key="11">
    <source>
        <dbReference type="EMBL" id="AFG38101.1"/>
    </source>
</evidence>
<organism evidence="11 12">
    <name type="scientific">Spirochaeta africana (strain ATCC 700263 / DSM 8902 / Z-7692)</name>
    <dbReference type="NCBI Taxonomy" id="889378"/>
    <lineage>
        <taxon>Bacteria</taxon>
        <taxon>Pseudomonadati</taxon>
        <taxon>Spirochaetota</taxon>
        <taxon>Spirochaetia</taxon>
        <taxon>Spirochaetales</taxon>
        <taxon>Spirochaetaceae</taxon>
        <taxon>Spirochaeta</taxon>
    </lineage>
</organism>
<keyword evidence="4" id="KW-0055">Arginine biosynthesis</keyword>
<evidence type="ECO:0000259" key="10">
    <source>
        <dbReference type="Pfam" id="PF07687"/>
    </source>
</evidence>
<dbReference type="HOGENOM" id="CLU_021802_2_4_12"/>
<evidence type="ECO:0000256" key="6">
    <source>
        <dbReference type="ARBA" id="ARBA00022723"/>
    </source>
</evidence>
<dbReference type="InterPro" id="IPR001261">
    <property type="entry name" value="ArgE/DapE_CS"/>
</dbReference>
<keyword evidence="6" id="KW-0479">Metal-binding</keyword>
<dbReference type="eggNOG" id="COG0624">
    <property type="taxonomic scope" value="Bacteria"/>
</dbReference>
<dbReference type="Gene3D" id="3.40.630.10">
    <property type="entry name" value="Zn peptidases"/>
    <property type="match status" value="1"/>
</dbReference>
<dbReference type="CDD" id="cd03894">
    <property type="entry name" value="M20_ArgE"/>
    <property type="match status" value="1"/>
</dbReference>
<dbReference type="KEGG" id="sfc:Spiaf_2053"/>
<gene>
    <name evidence="11" type="ordered locus">Spiaf_2053</name>
</gene>
<comment type="cofactor">
    <cofactor evidence="1">
        <name>Zn(2+)</name>
        <dbReference type="ChEBI" id="CHEBI:29105"/>
    </cofactor>
</comment>
<dbReference type="Pfam" id="PF07687">
    <property type="entry name" value="M20_dimer"/>
    <property type="match status" value="1"/>
</dbReference>
<dbReference type="Gene3D" id="3.30.70.360">
    <property type="match status" value="1"/>
</dbReference>
<evidence type="ECO:0000256" key="9">
    <source>
        <dbReference type="ARBA" id="ARBA00023285"/>
    </source>
</evidence>
<reference evidence="12" key="1">
    <citation type="journal article" date="2013" name="Stand. Genomic Sci.">
        <title>Complete genome sequence of the halophilic bacterium Spirochaeta africana type strain (Z-7692(T)) from the alkaline Lake Magadi in the East African Rift.</title>
        <authorList>
            <person name="Liolos K."/>
            <person name="Abt B."/>
            <person name="Scheuner C."/>
            <person name="Teshima H."/>
            <person name="Held B."/>
            <person name="Lapidus A."/>
            <person name="Nolan M."/>
            <person name="Lucas S."/>
            <person name="Deshpande S."/>
            <person name="Cheng J.F."/>
            <person name="Tapia R."/>
            <person name="Goodwin L.A."/>
            <person name="Pitluck S."/>
            <person name="Pagani I."/>
            <person name="Ivanova N."/>
            <person name="Mavromatis K."/>
            <person name="Mikhailova N."/>
            <person name="Huntemann M."/>
            <person name="Pati A."/>
            <person name="Chen A."/>
            <person name="Palaniappan K."/>
            <person name="Land M."/>
            <person name="Rohde M."/>
            <person name="Tindall B.J."/>
            <person name="Detter J.C."/>
            <person name="Goker M."/>
            <person name="Bristow J."/>
            <person name="Eisen J.A."/>
            <person name="Markowitz V."/>
            <person name="Hugenholtz P."/>
            <person name="Woyke T."/>
            <person name="Klenk H.P."/>
            <person name="Kyrpides N.C."/>
        </authorList>
    </citation>
    <scope>NUCLEOTIDE SEQUENCE</scope>
    <source>
        <strain evidence="12">ATCC 700263 / DSM 8902 / Z-7692</strain>
    </source>
</reference>
<evidence type="ECO:0000256" key="3">
    <source>
        <dbReference type="ARBA" id="ARBA00022490"/>
    </source>
</evidence>
<dbReference type="InterPro" id="IPR010169">
    <property type="entry name" value="AcOrn-deacetyl"/>
</dbReference>
<evidence type="ECO:0000256" key="1">
    <source>
        <dbReference type="ARBA" id="ARBA00001947"/>
    </source>
</evidence>
<evidence type="ECO:0000256" key="2">
    <source>
        <dbReference type="ARBA" id="ARBA00005691"/>
    </source>
</evidence>
<keyword evidence="3" id="KW-0963">Cytoplasm</keyword>
<evidence type="ECO:0000256" key="8">
    <source>
        <dbReference type="ARBA" id="ARBA00022833"/>
    </source>
</evidence>
<dbReference type="GO" id="GO:0006526">
    <property type="term" value="P:L-arginine biosynthetic process"/>
    <property type="evidence" value="ECO:0007669"/>
    <property type="project" value="UniProtKB-KW"/>
</dbReference>
<accession>H9UKQ8</accession>
<dbReference type="PANTHER" id="PTHR43808:SF31">
    <property type="entry name" value="N-ACETYL-L-CITRULLINE DEACETYLASE"/>
    <property type="match status" value="1"/>
</dbReference>
<dbReference type="InterPro" id="IPR036264">
    <property type="entry name" value="Bact_exopeptidase_dim_dom"/>
</dbReference>
<keyword evidence="12" id="KW-1185">Reference proteome</keyword>
<sequence>MNRHRDLLLTVLSRLIAFPTVSDQSNLDLVSYVRELCEPHAALIHQVDDPDEPKASLLVRFGPDAPGGILLSGHTDVVPADPEGWQSDPFRLEQRGDRLYGRGTADMKGFIAAVLAAILESPSSAAPGAQLQRPVYLALTYDEEVGCLAAPPLIESFRDRIAPLSAVLVGEPSGMQPVVANKGISEYITEFHGRSAHSSKPQLGINAIELAHHYAARILQLAADFRTTGQQNSCDPPYTTIQLGTIAGGSATNVVPDYCRLSCDLRSFHDSDRQFFETEMAAVRQQLLQQYNLDPAAITTSITCNVPPLEPRPDSTAIRLAQELTGETRLNRVPYATEAGQYQQAGYEAVILGPGSIEQAHQRDEWISLAQLDSCQAMLQRLLALQSRPD</sequence>
<dbReference type="PATRIC" id="fig|889378.3.peg.2040"/>
<dbReference type="SUPFAM" id="SSF55031">
    <property type="entry name" value="Bacterial exopeptidase dimerisation domain"/>
    <property type="match status" value="1"/>
</dbReference>
<evidence type="ECO:0000313" key="12">
    <source>
        <dbReference type="Proteomes" id="UP000007383"/>
    </source>
</evidence>
<evidence type="ECO:0000256" key="7">
    <source>
        <dbReference type="ARBA" id="ARBA00022801"/>
    </source>
</evidence>
<keyword evidence="8" id="KW-0862">Zinc</keyword>
<dbReference type="AlphaFoldDB" id="H9UKQ8"/>
<dbReference type="RefSeq" id="WP_014456084.1">
    <property type="nucleotide sequence ID" value="NC_017098.1"/>
</dbReference>
<dbReference type="OrthoDB" id="9792335at2"/>
<dbReference type="GO" id="GO:0046872">
    <property type="term" value="F:metal ion binding"/>
    <property type="evidence" value="ECO:0007669"/>
    <property type="project" value="UniProtKB-KW"/>
</dbReference>
<feature type="domain" description="Peptidase M20 dimerisation" evidence="10">
    <location>
        <begin position="179"/>
        <end position="290"/>
    </location>
</feature>
<protein>
    <submittedName>
        <fullName evidence="11">Acetylornithine deacetylase ArgE</fullName>
    </submittedName>
</protein>
<evidence type="ECO:0000256" key="5">
    <source>
        <dbReference type="ARBA" id="ARBA00022605"/>
    </source>
</evidence>
<dbReference type="InterPro" id="IPR002933">
    <property type="entry name" value="Peptidase_M20"/>
</dbReference>
<keyword evidence="5" id="KW-0028">Amino-acid biosynthesis</keyword>
<keyword evidence="9" id="KW-0170">Cobalt</keyword>
<dbReference type="PANTHER" id="PTHR43808">
    <property type="entry name" value="ACETYLORNITHINE DEACETYLASE"/>
    <property type="match status" value="1"/>
</dbReference>
<proteinExistence type="inferred from homology"/>
<evidence type="ECO:0000256" key="4">
    <source>
        <dbReference type="ARBA" id="ARBA00022571"/>
    </source>
</evidence>
<dbReference type="Proteomes" id="UP000007383">
    <property type="component" value="Chromosome"/>
</dbReference>
<comment type="similarity">
    <text evidence="2">Belongs to the peptidase M20A family. ArgE subfamily.</text>
</comment>
<name>H9UKQ8_SPIAZ</name>
<dbReference type="Pfam" id="PF01546">
    <property type="entry name" value="Peptidase_M20"/>
    <property type="match status" value="1"/>
</dbReference>